<name>A0A9P8TSY1_9HYPO</name>
<dbReference type="EMBL" id="JAIWOZ010000006">
    <property type="protein sequence ID" value="KAH6603814.1"/>
    <property type="molecule type" value="Genomic_DNA"/>
</dbReference>
<evidence type="ECO:0000313" key="1">
    <source>
        <dbReference type="EMBL" id="KAH6603814.1"/>
    </source>
</evidence>
<dbReference type="OrthoDB" id="3862662at2759"/>
<dbReference type="Proteomes" id="UP000827724">
    <property type="component" value="Unassembled WGS sequence"/>
</dbReference>
<evidence type="ECO:0000313" key="2">
    <source>
        <dbReference type="Proteomes" id="UP000827724"/>
    </source>
</evidence>
<proteinExistence type="predicted"/>
<gene>
    <name evidence="1" type="ORF">Trco_007260</name>
</gene>
<protein>
    <submittedName>
        <fullName evidence="1">Uncharacterized protein</fullName>
    </submittedName>
</protein>
<comment type="caution">
    <text evidence="1">The sequence shown here is derived from an EMBL/GenBank/DDBJ whole genome shotgun (WGS) entry which is preliminary data.</text>
</comment>
<keyword evidence="2" id="KW-1185">Reference proteome</keyword>
<dbReference type="AlphaFoldDB" id="A0A9P8TSY1"/>
<reference evidence="1" key="1">
    <citation type="submission" date="2021-08" db="EMBL/GenBank/DDBJ databases">
        <title>Chromosome-Level Trichoderma cornu-damae using Hi-C Data.</title>
        <authorList>
            <person name="Kim C.S."/>
        </authorList>
    </citation>
    <scope>NUCLEOTIDE SEQUENCE</scope>
    <source>
        <strain evidence="1">KA19-0412C</strain>
    </source>
</reference>
<accession>A0A9P8TSY1</accession>
<sequence length="214" mass="24008">MPDPAQDELLPINDDDWDEGGIIPSEPLLTTSFSTKLRVMGQTKGLRNTSRASSPKHRRFIRLALVESNPFSITVVPAIARANIECPLIAQCIYTHAAAECAWFIREDHEPRMYSAMEDLIGELRSVGESWSIAMEYLGLLQQTGVLKCFRRGSRLPNGAALFLCREATLLVPGAAVWSVQHRAVLHRVAAVDRQVEQTPDAEQRLSRYYAQYQ</sequence>
<organism evidence="1 2">
    <name type="scientific">Trichoderma cornu-damae</name>
    <dbReference type="NCBI Taxonomy" id="654480"/>
    <lineage>
        <taxon>Eukaryota</taxon>
        <taxon>Fungi</taxon>
        <taxon>Dikarya</taxon>
        <taxon>Ascomycota</taxon>
        <taxon>Pezizomycotina</taxon>
        <taxon>Sordariomycetes</taxon>
        <taxon>Hypocreomycetidae</taxon>
        <taxon>Hypocreales</taxon>
        <taxon>Hypocreaceae</taxon>
        <taxon>Trichoderma</taxon>
    </lineage>
</organism>